<dbReference type="UniPathway" id="UPA00143"/>
<comment type="pathway">
    <text evidence="3">Protein modification; protein ubiquitination.</text>
</comment>
<evidence type="ECO:0000313" key="6">
    <source>
        <dbReference type="Proteomes" id="UP000623129"/>
    </source>
</evidence>
<dbReference type="GO" id="GO:0000974">
    <property type="term" value="C:Prp19 complex"/>
    <property type="evidence" value="ECO:0007669"/>
    <property type="project" value="UniProtKB-UniRule"/>
</dbReference>
<comment type="subunit">
    <text evidence="3">Homotetramer.</text>
</comment>
<dbReference type="InterPro" id="IPR038959">
    <property type="entry name" value="Prp19"/>
</dbReference>
<keyword evidence="2" id="KW-0677">Repeat</keyword>
<dbReference type="Proteomes" id="UP000623129">
    <property type="component" value="Unassembled WGS sequence"/>
</dbReference>
<evidence type="ECO:0000259" key="4">
    <source>
        <dbReference type="PROSITE" id="PS51473"/>
    </source>
</evidence>
<dbReference type="GO" id="GO:0006281">
    <property type="term" value="P:DNA repair"/>
    <property type="evidence" value="ECO:0007669"/>
    <property type="project" value="UniProtKB-KW"/>
</dbReference>
<dbReference type="GO" id="GO:0000398">
    <property type="term" value="P:mRNA splicing, via spliceosome"/>
    <property type="evidence" value="ECO:0007669"/>
    <property type="project" value="InterPro"/>
</dbReference>
<feature type="domain" description="Gnk2-homologous" evidence="4">
    <location>
        <begin position="1"/>
        <end position="43"/>
    </location>
</feature>
<dbReference type="PANTHER" id="PTHR43995:SF1">
    <property type="entry name" value="PRE-MRNA-PROCESSING FACTOR 19"/>
    <property type="match status" value="1"/>
</dbReference>
<dbReference type="EMBL" id="SWLB01000027">
    <property type="protein sequence ID" value="KAF3320994.1"/>
    <property type="molecule type" value="Genomic_DNA"/>
</dbReference>
<keyword evidence="3" id="KW-0747">Spliceosome</keyword>
<dbReference type="EC" id="2.3.2.27" evidence="3"/>
<evidence type="ECO:0000256" key="1">
    <source>
        <dbReference type="ARBA" id="ARBA00022729"/>
    </source>
</evidence>
<keyword evidence="3" id="KW-0227">DNA damage</keyword>
<dbReference type="GO" id="GO:0071006">
    <property type="term" value="C:U2-type catalytic step 1 spliceosome"/>
    <property type="evidence" value="ECO:0007669"/>
    <property type="project" value="TreeGrafter"/>
</dbReference>
<dbReference type="PROSITE" id="PS51473">
    <property type="entry name" value="GNK2"/>
    <property type="match status" value="1"/>
</dbReference>
<name>A0A833QEU4_9POAL</name>
<keyword evidence="3" id="KW-0539">Nucleus</keyword>
<dbReference type="InterPro" id="IPR002902">
    <property type="entry name" value="GNK2"/>
</dbReference>
<proteinExistence type="inferred from homology"/>
<dbReference type="GO" id="GO:0061630">
    <property type="term" value="F:ubiquitin protein ligase activity"/>
    <property type="evidence" value="ECO:0007669"/>
    <property type="project" value="UniProtKB-UniRule"/>
</dbReference>
<dbReference type="InterPro" id="IPR038408">
    <property type="entry name" value="GNK2_sf"/>
</dbReference>
<dbReference type="OrthoDB" id="687049at2759"/>
<keyword evidence="3" id="KW-0833">Ubl conjugation pathway</keyword>
<comment type="catalytic activity">
    <reaction evidence="3">
        <text>S-ubiquitinyl-[E2 ubiquitin-conjugating enzyme]-L-cysteine + [acceptor protein]-L-lysine = [E2 ubiquitin-conjugating enzyme]-L-cysteine + N(6)-ubiquitinyl-[acceptor protein]-L-lysine.</text>
        <dbReference type="EC" id="2.3.2.27"/>
    </reaction>
</comment>
<evidence type="ECO:0000256" key="3">
    <source>
        <dbReference type="RuleBase" id="RU367101"/>
    </source>
</evidence>
<keyword evidence="3" id="KW-0234">DNA repair</keyword>
<keyword evidence="1" id="KW-0732">Signal</keyword>
<evidence type="ECO:0000313" key="5">
    <source>
        <dbReference type="EMBL" id="KAF3320994.1"/>
    </source>
</evidence>
<comment type="function">
    <text evidence="3">Ubiquitin-protein ligase which is mainly involved pre-mRNA splicing and DNA repair. Required for pre-mRNA splicing as component of the spliceosome.</text>
</comment>
<dbReference type="GO" id="GO:0005737">
    <property type="term" value="C:cytoplasm"/>
    <property type="evidence" value="ECO:0007669"/>
    <property type="project" value="TreeGrafter"/>
</dbReference>
<accession>A0A833QEU4</accession>
<evidence type="ECO:0000256" key="2">
    <source>
        <dbReference type="ARBA" id="ARBA00022737"/>
    </source>
</evidence>
<dbReference type="Gene3D" id="3.30.430.20">
    <property type="entry name" value="Gnk2 domain, C-X8-C-X2-C motif"/>
    <property type="match status" value="1"/>
</dbReference>
<organism evidence="5 6">
    <name type="scientific">Carex littledalei</name>
    <dbReference type="NCBI Taxonomy" id="544730"/>
    <lineage>
        <taxon>Eukaryota</taxon>
        <taxon>Viridiplantae</taxon>
        <taxon>Streptophyta</taxon>
        <taxon>Embryophyta</taxon>
        <taxon>Tracheophyta</taxon>
        <taxon>Spermatophyta</taxon>
        <taxon>Magnoliopsida</taxon>
        <taxon>Liliopsida</taxon>
        <taxon>Poales</taxon>
        <taxon>Cyperaceae</taxon>
        <taxon>Cyperoideae</taxon>
        <taxon>Cariceae</taxon>
        <taxon>Carex</taxon>
        <taxon>Carex subgen. Euthyceras</taxon>
    </lineage>
</organism>
<sequence length="129" mass="14058">MPKSQCQSCLQKLINQLTDASEGKDGAWLVGTYCNIRYDTSPFYVGVANVKIPATLAPIDALESYTQISSHPLHKKNKPGILSIDIHPSKITSVKFVGRDELVITGSVDKTKLHGRIGVAVYSVFSRIA</sequence>
<keyword evidence="3" id="KW-0808">Transferase</keyword>
<keyword evidence="6" id="KW-1185">Reference proteome</keyword>
<dbReference type="PANTHER" id="PTHR43995">
    <property type="entry name" value="PRE-MRNA-PROCESSING FACTOR 19"/>
    <property type="match status" value="1"/>
</dbReference>
<comment type="caution">
    <text evidence="5">The sequence shown here is derived from an EMBL/GenBank/DDBJ whole genome shotgun (WGS) entry which is preliminary data.</text>
</comment>
<comment type="similarity">
    <text evidence="3">Belongs to the WD repeat PRP19 family.</text>
</comment>
<gene>
    <name evidence="5" type="ORF">FCM35_KLT14247</name>
</gene>
<protein>
    <recommendedName>
        <fullName evidence="3">Pre-mRNA-processing factor 19</fullName>
        <ecNumber evidence="3">2.3.2.27</ecNumber>
    </recommendedName>
</protein>
<dbReference type="AlphaFoldDB" id="A0A833QEU4"/>
<keyword evidence="3" id="KW-0508">mRNA splicing</keyword>
<dbReference type="GO" id="GO:0070534">
    <property type="term" value="P:protein K63-linked ubiquitination"/>
    <property type="evidence" value="ECO:0007669"/>
    <property type="project" value="UniProtKB-UniRule"/>
</dbReference>
<keyword evidence="3" id="KW-0507">mRNA processing</keyword>
<reference evidence="5" key="1">
    <citation type="submission" date="2020-01" db="EMBL/GenBank/DDBJ databases">
        <title>Genome sequence of Kobresia littledalei, the first chromosome-level genome in the family Cyperaceae.</title>
        <authorList>
            <person name="Qu G."/>
        </authorList>
    </citation>
    <scope>NUCLEOTIDE SEQUENCE</scope>
    <source>
        <strain evidence="5">C.B.Clarke</strain>
        <tissue evidence="5">Leaf</tissue>
    </source>
</reference>
<comment type="subcellular location">
    <subcellularLocation>
        <location evidence="3">Nucleus</location>
    </subcellularLocation>
</comment>